<dbReference type="RefSeq" id="WP_015725752.1">
    <property type="nucleotide sequence ID" value="NC_014972.1"/>
</dbReference>
<evidence type="ECO:0000256" key="1">
    <source>
        <dbReference type="SAM" id="Phobius"/>
    </source>
</evidence>
<protein>
    <recommendedName>
        <fullName evidence="2">Urease accessory protein UreH-like transmembrane domain-containing protein</fullName>
    </recommendedName>
</protein>
<sequence>MTGLEITGTGLLLGLTNGPACLVACVPALVPVMLTTAPSPVARRFAWPLLGRFLCGRLSAYTLVGMLAGLSGHSLQAVSGLLAPWMSLLLALLLMAHGLGLLRRFSCRFGCSVMGGVASPLLLGALTGFSLCPPFLLALTWVWGQGIGPLAAALFFLAFFLGTSLYLLPLGFGGYLVENQRLKRLGRVLSLGAGMFFAVRAVIDGVMH</sequence>
<dbReference type="InterPro" id="IPR039447">
    <property type="entry name" value="UreH-like_TM_dom"/>
</dbReference>
<dbReference type="AlphaFoldDB" id="A0A7U4DQP7"/>
<name>A0A7U4DQP7_DESPD</name>
<evidence type="ECO:0000313" key="4">
    <source>
        <dbReference type="Proteomes" id="UP000006365"/>
    </source>
</evidence>
<evidence type="ECO:0000313" key="3">
    <source>
        <dbReference type="EMBL" id="ADW19227.1"/>
    </source>
</evidence>
<keyword evidence="1" id="KW-0812">Transmembrane</keyword>
<feature type="transmembrane region" description="Helical" evidence="1">
    <location>
        <begin position="49"/>
        <end position="70"/>
    </location>
</feature>
<feature type="transmembrane region" description="Helical" evidence="1">
    <location>
        <begin position="185"/>
        <end position="203"/>
    </location>
</feature>
<evidence type="ECO:0000259" key="2">
    <source>
        <dbReference type="Pfam" id="PF13386"/>
    </source>
</evidence>
<keyword evidence="1" id="KW-0472">Membrane</keyword>
<keyword evidence="1" id="KW-1133">Transmembrane helix</keyword>
<dbReference type="EMBL" id="CP002364">
    <property type="protein sequence ID" value="ADW19227.1"/>
    <property type="molecule type" value="Genomic_DNA"/>
</dbReference>
<dbReference type="KEGG" id="dpr:Despr_3094"/>
<proteinExistence type="predicted"/>
<gene>
    <name evidence="3" type="ordered locus">Despr_3094</name>
</gene>
<reference evidence="3 4" key="1">
    <citation type="journal article" date="2011" name="Stand. Genomic Sci.">
        <title>Complete genome sequence of Desulfobulbus propionicus type strain (1pr3).</title>
        <authorList>
            <person name="Pagani I."/>
            <person name="Lapidus A."/>
            <person name="Nolan M."/>
            <person name="Lucas S."/>
            <person name="Hammon N."/>
            <person name="Deshpande S."/>
            <person name="Cheng J.F."/>
            <person name="Chertkov O."/>
            <person name="Davenport K."/>
            <person name="Tapia R."/>
            <person name="Han C."/>
            <person name="Goodwin L."/>
            <person name="Pitluck S."/>
            <person name="Liolios K."/>
            <person name="Mavromatis K."/>
            <person name="Ivanova N."/>
            <person name="Mikhailova N."/>
            <person name="Pati A."/>
            <person name="Chen A."/>
            <person name="Palaniappan K."/>
            <person name="Land M."/>
            <person name="Hauser L."/>
            <person name="Chang Y.J."/>
            <person name="Jeffries C.D."/>
            <person name="Detter J.C."/>
            <person name="Brambilla E."/>
            <person name="Kannan K.P."/>
            <person name="Djao O.D."/>
            <person name="Rohde M."/>
            <person name="Pukall R."/>
            <person name="Spring S."/>
            <person name="Goker M."/>
            <person name="Sikorski J."/>
            <person name="Woyke T."/>
            <person name="Bristow J."/>
            <person name="Eisen J.A."/>
            <person name="Markowitz V."/>
            <person name="Hugenholtz P."/>
            <person name="Kyrpides N.C."/>
            <person name="Klenk H.P."/>
        </authorList>
    </citation>
    <scope>NUCLEOTIDE SEQUENCE [LARGE SCALE GENOMIC DNA]</scope>
    <source>
        <strain evidence="4">ATCC 33891 / DSM 2032 / 1pr3</strain>
    </source>
</reference>
<dbReference type="Pfam" id="PF13386">
    <property type="entry name" value="DsbD_2"/>
    <property type="match status" value="1"/>
</dbReference>
<organism evidence="3 4">
    <name type="scientific">Desulfobulbus propionicus (strain ATCC 33891 / DSM 2032 / VKM B-1956 / 1pr3)</name>
    <dbReference type="NCBI Taxonomy" id="577650"/>
    <lineage>
        <taxon>Bacteria</taxon>
        <taxon>Pseudomonadati</taxon>
        <taxon>Thermodesulfobacteriota</taxon>
        <taxon>Desulfobulbia</taxon>
        <taxon>Desulfobulbales</taxon>
        <taxon>Desulfobulbaceae</taxon>
        <taxon>Desulfobulbus</taxon>
    </lineage>
</organism>
<keyword evidence="4" id="KW-1185">Reference proteome</keyword>
<feature type="transmembrane region" description="Helical" evidence="1">
    <location>
        <begin position="82"/>
        <end position="102"/>
    </location>
</feature>
<dbReference type="Proteomes" id="UP000006365">
    <property type="component" value="Chromosome"/>
</dbReference>
<feature type="transmembrane region" description="Helical" evidence="1">
    <location>
        <begin position="12"/>
        <end position="37"/>
    </location>
</feature>
<feature type="transmembrane region" description="Helical" evidence="1">
    <location>
        <begin position="150"/>
        <end position="173"/>
    </location>
</feature>
<feature type="domain" description="Urease accessory protein UreH-like transmembrane" evidence="2">
    <location>
        <begin position="10"/>
        <end position="194"/>
    </location>
</feature>
<accession>A0A7U4DQP7</accession>